<accession>A0AA42CI96</accession>
<reference evidence="1" key="2">
    <citation type="submission" date="2022-10" db="EMBL/GenBank/DDBJ databases">
        <authorList>
            <person name="Trinh H.N."/>
        </authorList>
    </citation>
    <scope>NUCLEOTIDE SEQUENCE</scope>
    <source>
        <strain evidence="1">RN2-1</strain>
    </source>
</reference>
<name>A0AA42CI96_9PROT</name>
<dbReference type="Gene3D" id="1.20.58.320">
    <property type="entry name" value="TPR-like"/>
    <property type="match status" value="1"/>
</dbReference>
<dbReference type="Pfam" id="PF06041">
    <property type="entry name" value="DUF924"/>
    <property type="match status" value="1"/>
</dbReference>
<evidence type="ECO:0000313" key="1">
    <source>
        <dbReference type="EMBL" id="MCW3475712.1"/>
    </source>
</evidence>
<proteinExistence type="predicted"/>
<dbReference type="RefSeq" id="WP_264714439.1">
    <property type="nucleotide sequence ID" value="NZ_JAPDNT010000011.1"/>
</dbReference>
<protein>
    <submittedName>
        <fullName evidence="1">DUF924 domain-containing protein</fullName>
    </submittedName>
</protein>
<reference evidence="1" key="1">
    <citation type="submission" date="2022-09" db="EMBL/GenBank/DDBJ databases">
        <title>Rhodovastum sp. nov. RN2-1 isolated from soil in Seongnam, South Korea.</title>
        <authorList>
            <person name="Le N.T."/>
        </authorList>
    </citation>
    <scope>NUCLEOTIDE SEQUENCE</scope>
    <source>
        <strain evidence="1">RN2-1</strain>
    </source>
</reference>
<dbReference type="InterPro" id="IPR011990">
    <property type="entry name" value="TPR-like_helical_dom_sf"/>
</dbReference>
<dbReference type="InterPro" id="IPR010323">
    <property type="entry name" value="DUF924"/>
</dbReference>
<gene>
    <name evidence="1" type="ORF">OL599_14110</name>
</gene>
<dbReference type="AlphaFoldDB" id="A0AA42CI96"/>
<comment type="caution">
    <text evidence="1">The sequence shown here is derived from an EMBL/GenBank/DDBJ whole genome shotgun (WGS) entry which is preliminary data.</text>
</comment>
<dbReference type="SUPFAM" id="SSF48452">
    <property type="entry name" value="TPR-like"/>
    <property type="match status" value="1"/>
</dbReference>
<sequence length="187" mass="20956">MTTDDVLDFWFQGEPNLFRRDPWFTKNEDFDAQCRTRFAVTAEAALDGTLDPWADTPAGTLALLIALDQFPRNIHRGTYMAFAGDAHARRIARGAVAGGVDARLTPVQRVFLYLPFEHSEDLADQDLSVRLFEQLDGEAQLAGCIDYAHRHRDVVRRFGRFPHRNAALGRASTAEEEAYLAEPGSGF</sequence>
<dbReference type="EMBL" id="JAPDNT010000011">
    <property type="protein sequence ID" value="MCW3475712.1"/>
    <property type="molecule type" value="Genomic_DNA"/>
</dbReference>
<dbReference type="Proteomes" id="UP001165679">
    <property type="component" value="Unassembled WGS sequence"/>
</dbReference>
<keyword evidence="2" id="KW-1185">Reference proteome</keyword>
<dbReference type="Gene3D" id="1.25.40.10">
    <property type="entry name" value="Tetratricopeptide repeat domain"/>
    <property type="match status" value="1"/>
</dbReference>
<organism evidence="1 2">
    <name type="scientific">Limobrevibacterium gyesilva</name>
    <dbReference type="NCBI Taxonomy" id="2991712"/>
    <lineage>
        <taxon>Bacteria</taxon>
        <taxon>Pseudomonadati</taxon>
        <taxon>Pseudomonadota</taxon>
        <taxon>Alphaproteobacteria</taxon>
        <taxon>Acetobacterales</taxon>
        <taxon>Acetobacteraceae</taxon>
        <taxon>Limobrevibacterium</taxon>
    </lineage>
</organism>
<evidence type="ECO:0000313" key="2">
    <source>
        <dbReference type="Proteomes" id="UP001165679"/>
    </source>
</evidence>